<dbReference type="PANTHER" id="PTHR44329">
    <property type="entry name" value="SERINE/THREONINE-PROTEIN KINASE TNNI3K-RELATED"/>
    <property type="match status" value="1"/>
</dbReference>
<feature type="domain" description="Protein kinase" evidence="3">
    <location>
        <begin position="1"/>
        <end position="268"/>
    </location>
</feature>
<dbReference type="OrthoDB" id="4062651at2759"/>
<reference evidence="4 5" key="1">
    <citation type="submission" date="2018-06" db="EMBL/GenBank/DDBJ databases">
        <title>Comparative genomics reveals the genomic features of Rhizophagus irregularis, R. cerebriforme, R. diaphanum and Gigaspora rosea, and their symbiotic lifestyle signature.</title>
        <authorList>
            <person name="Morin E."/>
            <person name="San Clemente H."/>
            <person name="Chen E.C.H."/>
            <person name="De La Providencia I."/>
            <person name="Hainaut M."/>
            <person name="Kuo A."/>
            <person name="Kohler A."/>
            <person name="Murat C."/>
            <person name="Tang N."/>
            <person name="Roy S."/>
            <person name="Loubradou J."/>
            <person name="Henrissat B."/>
            <person name="Grigoriev I.V."/>
            <person name="Corradi N."/>
            <person name="Roux C."/>
            <person name="Martin F.M."/>
        </authorList>
    </citation>
    <scope>NUCLEOTIDE SEQUENCE [LARGE SCALE GENOMIC DNA]</scope>
    <source>
        <strain evidence="4 5">DAOM 194757</strain>
    </source>
</reference>
<dbReference type="InterPro" id="IPR051681">
    <property type="entry name" value="Ser/Thr_Kinases-Pseudokinases"/>
</dbReference>
<keyword evidence="4" id="KW-0808">Transferase</keyword>
<dbReference type="SUPFAM" id="SSF56112">
    <property type="entry name" value="Protein kinase-like (PK-like)"/>
    <property type="match status" value="1"/>
</dbReference>
<organism evidence="4 5">
    <name type="scientific">Gigaspora rosea</name>
    <dbReference type="NCBI Taxonomy" id="44941"/>
    <lineage>
        <taxon>Eukaryota</taxon>
        <taxon>Fungi</taxon>
        <taxon>Fungi incertae sedis</taxon>
        <taxon>Mucoromycota</taxon>
        <taxon>Glomeromycotina</taxon>
        <taxon>Glomeromycetes</taxon>
        <taxon>Diversisporales</taxon>
        <taxon>Gigasporaceae</taxon>
        <taxon>Gigaspora</taxon>
    </lineage>
</organism>
<dbReference type="AlphaFoldDB" id="A0A397UWN2"/>
<comment type="caution">
    <text evidence="4">The sequence shown here is derived from an EMBL/GenBank/DDBJ whole genome shotgun (WGS) entry which is preliminary data.</text>
</comment>
<name>A0A397UWN2_9GLOM</name>
<dbReference type="Gene3D" id="1.10.510.10">
    <property type="entry name" value="Transferase(Phosphotransferase) domain 1"/>
    <property type="match status" value="1"/>
</dbReference>
<evidence type="ECO:0000256" key="1">
    <source>
        <dbReference type="ARBA" id="ARBA00022741"/>
    </source>
</evidence>
<evidence type="ECO:0000259" key="3">
    <source>
        <dbReference type="PROSITE" id="PS50011"/>
    </source>
</evidence>
<accession>A0A397UWN2</accession>
<keyword evidence="5" id="KW-1185">Reference proteome</keyword>
<dbReference type="Pfam" id="PF07714">
    <property type="entry name" value="PK_Tyr_Ser-Thr"/>
    <property type="match status" value="1"/>
</dbReference>
<dbReference type="GO" id="GO:0004672">
    <property type="term" value="F:protein kinase activity"/>
    <property type="evidence" value="ECO:0007669"/>
    <property type="project" value="InterPro"/>
</dbReference>
<dbReference type="InterPro" id="IPR001245">
    <property type="entry name" value="Ser-Thr/Tyr_kinase_cat_dom"/>
</dbReference>
<dbReference type="PANTHER" id="PTHR44329:SF298">
    <property type="entry name" value="MIXED LINEAGE KINASE DOMAIN-LIKE PROTEIN"/>
    <property type="match status" value="1"/>
</dbReference>
<dbReference type="Proteomes" id="UP000266673">
    <property type="component" value="Unassembled WGS sequence"/>
</dbReference>
<evidence type="ECO:0000256" key="2">
    <source>
        <dbReference type="ARBA" id="ARBA00022840"/>
    </source>
</evidence>
<dbReference type="InterPro" id="IPR000719">
    <property type="entry name" value="Prot_kinase_dom"/>
</dbReference>
<keyword evidence="4" id="KW-0418">Kinase</keyword>
<proteinExistence type="predicted"/>
<gene>
    <name evidence="4" type="ORF">C2G38_2040013</name>
</gene>
<evidence type="ECO:0000313" key="5">
    <source>
        <dbReference type="Proteomes" id="UP000266673"/>
    </source>
</evidence>
<keyword evidence="1" id="KW-0547">Nucleotide-binding</keyword>
<dbReference type="STRING" id="44941.A0A397UWN2"/>
<dbReference type="PROSITE" id="PS50011">
    <property type="entry name" value="PROTEIN_KINASE_DOM"/>
    <property type="match status" value="1"/>
</dbReference>
<evidence type="ECO:0000313" key="4">
    <source>
        <dbReference type="EMBL" id="RIB14660.1"/>
    </source>
</evidence>
<sequence length="280" mass="32276">MLCRHKIVGGFGIIFRAIWTDGYIDGFNNNGWTRKPRINVCLKSLHNSKDINKDFLDEVKNQHNYGGISSIKIYGITKVPQGNDYMIVMQYAKQGSLRQLLDSRFHELNWNCKINILYYMAQGLYAIHDAKLVHKDFHSGNIVNENLCFSYITDFGLCKPISQNTNSKDLFGVLPYVAPELLRASDNGNNIVYTQESDIYSFGIIMSEIFNGYPPYYNIPHDISLKLKILEGQKPKIECEVPQLLLDLMNKCFDDEPKIDHVLKNWLISLSNIELIFYTM</sequence>
<dbReference type="GO" id="GO:0005524">
    <property type="term" value="F:ATP binding"/>
    <property type="evidence" value="ECO:0007669"/>
    <property type="project" value="UniProtKB-KW"/>
</dbReference>
<keyword evidence="2" id="KW-0067">ATP-binding</keyword>
<dbReference type="GO" id="GO:0097527">
    <property type="term" value="P:necroptotic signaling pathway"/>
    <property type="evidence" value="ECO:0007669"/>
    <property type="project" value="TreeGrafter"/>
</dbReference>
<dbReference type="InterPro" id="IPR011009">
    <property type="entry name" value="Kinase-like_dom_sf"/>
</dbReference>
<dbReference type="EMBL" id="QKWP01000809">
    <property type="protein sequence ID" value="RIB14660.1"/>
    <property type="molecule type" value="Genomic_DNA"/>
</dbReference>
<protein>
    <submittedName>
        <fullName evidence="4">Kinase-like domain-containing protein</fullName>
    </submittedName>
</protein>